<evidence type="ECO:0000313" key="3">
    <source>
        <dbReference type="Proteomes" id="UP000615446"/>
    </source>
</evidence>
<accession>A0A8H3QTH2</accession>
<dbReference type="PANTHER" id="PTHR19446">
    <property type="entry name" value="REVERSE TRANSCRIPTASES"/>
    <property type="match status" value="1"/>
</dbReference>
<dbReference type="OrthoDB" id="2444730at2759"/>
<dbReference type="GO" id="GO:0003964">
    <property type="term" value="F:RNA-directed DNA polymerase activity"/>
    <property type="evidence" value="ECO:0007669"/>
    <property type="project" value="UniProtKB-KW"/>
</dbReference>
<sequence>MSTSRMKKTEIAMKKKFSIKQGKIDKPLFISDPTIKRNICNNCGNPDHLYAGYNLVKTLEVQITQQFSELRTHIDQFGSTINQFRKERDERLKNITVSVRKDPAYDDSSSSEEEQIENMLHTQRMLVQKVDQTTSRLQGMIEGALQNFLGFATSSTTEQQFILLEDNEEYLPTDNEEEEADVESNIDAIATLNIQTINHEKIVDVMEYMTTNNIDILGLAETNVNKNTLRILEYTVQDKFKLYFTTEEKKGTGIRFLVKKEFAIYIQQFQHFKGRIGFIDFYTKKKKIRIVQAYINVQDKEKPQVKRLYKQLEHWTNQCLDSFVKDIIIMGDFNTKWNEYELLNAPHWRHDIFNYFKKHFIKESTSVFCDDISDMYIYIPNNPNHAHNKIDYIWCNIDLMLSTIDSKPQDVQPVIKMDHQMITLDLFIDDIIINKNNTQKRQTLPKTIYCYNEMQKTDGEWNWDKFNKDISEYFDDSNIKLTTNKIRGINSQKQLNQLWNLFRKAIMHSAKYNVKQKKKKIKQNRHPLYDSDLKKNLNMLKGMLNKIRRAKLDFNDRSIENRQKIITHITALHRRSNGIRSSTLSDFISIMKRHNITISNRFLRDKTFQYKDILQNTIIILESKYINATYEYKKNMMDTFIQERNQNYKTDKKKMIKSVLERPHTSLFIDKVYKNNNNKDTLYTEENEVKEQTNLHFQTIAGAINYEWIDNVKSLPNNKASGPSGISYEMLKNLNEDNQSFLHAFICVCMDLNDIPDEWKKATIYPIPKPKPFFANLTNTRPITLLETPRKAFISLLNRHLSRILKNDNVLKGNQFAALPGNSTFEPIRMINKIIQDAKENNKELWLLSQDLGKAYDCVNIFMLEKRKLYHRCYGVYTMIPLLYEIEQRKLGYTLEAPKIALNKFYGEDTSEETEKLTISSSAYMDDTQWLVPSQNNLEKILEIADSFYKLNDIQVNKEKSELLVRYKQGRYRLKLKPHESVTLRFGSDLIFIIPVSPRSSIHILGIYFDERNTFQSTIKQINDKINELRIEYWSQVKVLTKKFMDKIMNQFLSTFKKKLRLSITTPNEIFFNKIYNIKNIEQILSDDSRLLSTNEIRDKFNIPTILALKWYHKIITALNTNKEILSSINRIYNTNYTNCPITTQQFSRESEADRIQKNYTSKPILLNTDNYPNYYIGTLKKNANSFTLEHYNIDSISNNNKLEISRCQGCNNTTSTYTPLRSRRNQVQESFCNIKCNISNTSILYMGQCTTTTRDKHRLIPVDLDSHLHQVINSTSSIINIPTIRNTSTSIINQSHNIDKQLLQHFEANSKLEALHIIQQHFKTKTLYPFIPMAH</sequence>
<protein>
    <submittedName>
        <fullName evidence="2">RNA-directed DNA polymerase from mobile element jockey-like</fullName>
    </submittedName>
</protein>
<organism evidence="2 3">
    <name type="scientific">Rhizophagus clarus</name>
    <dbReference type="NCBI Taxonomy" id="94130"/>
    <lineage>
        <taxon>Eukaryota</taxon>
        <taxon>Fungi</taxon>
        <taxon>Fungi incertae sedis</taxon>
        <taxon>Mucoromycota</taxon>
        <taxon>Glomeromycotina</taxon>
        <taxon>Glomeromycetes</taxon>
        <taxon>Glomerales</taxon>
        <taxon>Glomeraceae</taxon>
        <taxon>Rhizophagus</taxon>
    </lineage>
</organism>
<dbReference type="Proteomes" id="UP000615446">
    <property type="component" value="Unassembled WGS sequence"/>
</dbReference>
<reference evidence="2" key="1">
    <citation type="submission" date="2019-10" db="EMBL/GenBank/DDBJ databases">
        <title>Conservation and host-specific expression of non-tandemly repeated heterogenous ribosome RNA gene in arbuscular mycorrhizal fungi.</title>
        <authorList>
            <person name="Maeda T."/>
            <person name="Kobayashi Y."/>
            <person name="Nakagawa T."/>
            <person name="Ezawa T."/>
            <person name="Yamaguchi K."/>
            <person name="Bino T."/>
            <person name="Nishimoto Y."/>
            <person name="Shigenobu S."/>
            <person name="Kawaguchi M."/>
        </authorList>
    </citation>
    <scope>NUCLEOTIDE SEQUENCE</scope>
    <source>
        <strain evidence="2">HR1</strain>
    </source>
</reference>
<keyword evidence="2" id="KW-0548">Nucleotidyltransferase</keyword>
<dbReference type="Pfam" id="PF00078">
    <property type="entry name" value="RVT_1"/>
    <property type="match status" value="1"/>
</dbReference>
<dbReference type="InterPro" id="IPR036691">
    <property type="entry name" value="Endo/exonu/phosph_ase_sf"/>
</dbReference>
<comment type="caution">
    <text evidence="2">The sequence shown here is derived from an EMBL/GenBank/DDBJ whole genome shotgun (WGS) entry which is preliminary data.</text>
</comment>
<feature type="domain" description="Reverse transcriptase" evidence="1">
    <location>
        <begin position="767"/>
        <end position="1006"/>
    </location>
</feature>
<name>A0A8H3QTH2_9GLOM</name>
<keyword evidence="2" id="KW-0695">RNA-directed DNA polymerase</keyword>
<gene>
    <name evidence="2" type="ORF">RCL2_001551000</name>
</gene>
<proteinExistence type="predicted"/>
<dbReference type="SUPFAM" id="SSF56219">
    <property type="entry name" value="DNase I-like"/>
    <property type="match status" value="1"/>
</dbReference>
<dbReference type="EMBL" id="BLAL01000180">
    <property type="protein sequence ID" value="GES88564.1"/>
    <property type="molecule type" value="Genomic_DNA"/>
</dbReference>
<evidence type="ECO:0000313" key="2">
    <source>
        <dbReference type="EMBL" id="GES88564.1"/>
    </source>
</evidence>
<dbReference type="InterPro" id="IPR000477">
    <property type="entry name" value="RT_dom"/>
</dbReference>
<keyword evidence="2" id="KW-0808">Transferase</keyword>
<evidence type="ECO:0000259" key="1">
    <source>
        <dbReference type="Pfam" id="PF00078"/>
    </source>
</evidence>
<dbReference type="Gene3D" id="3.60.10.10">
    <property type="entry name" value="Endonuclease/exonuclease/phosphatase"/>
    <property type="match status" value="1"/>
</dbReference>